<evidence type="ECO:0000256" key="1">
    <source>
        <dbReference type="SAM" id="MobiDB-lite"/>
    </source>
</evidence>
<feature type="region of interest" description="Disordered" evidence="1">
    <location>
        <begin position="67"/>
        <end position="93"/>
    </location>
</feature>
<proteinExistence type="predicted"/>
<feature type="compositionally biased region" description="Polar residues" evidence="1">
    <location>
        <begin position="80"/>
        <end position="93"/>
    </location>
</feature>
<sequence>MKPLVDGRSDSDYVDEESLRGMLQEREDDPRDWSRLILNGKEALRIGAQKLARVDVKSLGIAKKLRFDSDHTSRTRNKEASMSNIASTSCSLR</sequence>
<organism evidence="2 3">
    <name type="scientific">Datura stramonium</name>
    <name type="common">Jimsonweed</name>
    <name type="synonym">Common thornapple</name>
    <dbReference type="NCBI Taxonomy" id="4076"/>
    <lineage>
        <taxon>Eukaryota</taxon>
        <taxon>Viridiplantae</taxon>
        <taxon>Streptophyta</taxon>
        <taxon>Embryophyta</taxon>
        <taxon>Tracheophyta</taxon>
        <taxon>Spermatophyta</taxon>
        <taxon>Magnoliopsida</taxon>
        <taxon>eudicotyledons</taxon>
        <taxon>Gunneridae</taxon>
        <taxon>Pentapetalae</taxon>
        <taxon>asterids</taxon>
        <taxon>lamiids</taxon>
        <taxon>Solanales</taxon>
        <taxon>Solanaceae</taxon>
        <taxon>Solanoideae</taxon>
        <taxon>Datureae</taxon>
        <taxon>Datura</taxon>
    </lineage>
</organism>
<dbReference type="Proteomes" id="UP000823775">
    <property type="component" value="Unassembled WGS sequence"/>
</dbReference>
<feature type="compositionally biased region" description="Basic and acidic residues" evidence="1">
    <location>
        <begin position="67"/>
        <end position="79"/>
    </location>
</feature>
<accession>A0ABS8SV23</accession>
<dbReference type="EMBL" id="JACEIK010000789">
    <property type="protein sequence ID" value="MCD7462227.1"/>
    <property type="molecule type" value="Genomic_DNA"/>
</dbReference>
<protein>
    <submittedName>
        <fullName evidence="2">Uncharacterized protein</fullName>
    </submittedName>
</protein>
<evidence type="ECO:0000313" key="3">
    <source>
        <dbReference type="Proteomes" id="UP000823775"/>
    </source>
</evidence>
<keyword evidence="3" id="KW-1185">Reference proteome</keyword>
<comment type="caution">
    <text evidence="2">The sequence shown here is derived from an EMBL/GenBank/DDBJ whole genome shotgun (WGS) entry which is preliminary data.</text>
</comment>
<evidence type="ECO:0000313" key="2">
    <source>
        <dbReference type="EMBL" id="MCD7462227.1"/>
    </source>
</evidence>
<reference evidence="2 3" key="1">
    <citation type="journal article" date="2021" name="BMC Genomics">
        <title>Datura genome reveals duplications of psychoactive alkaloid biosynthetic genes and high mutation rate following tissue culture.</title>
        <authorList>
            <person name="Rajewski A."/>
            <person name="Carter-House D."/>
            <person name="Stajich J."/>
            <person name="Litt A."/>
        </authorList>
    </citation>
    <scope>NUCLEOTIDE SEQUENCE [LARGE SCALE GENOMIC DNA]</scope>
    <source>
        <strain evidence="2">AR-01</strain>
    </source>
</reference>
<gene>
    <name evidence="2" type="ORF">HAX54_048034</name>
</gene>
<name>A0ABS8SV23_DATST</name>